<dbReference type="AlphaFoldDB" id="A0A1F7IHF0"/>
<dbReference type="STRING" id="1802055.A3A74_01070"/>
<accession>A0A1F7IHF0</accession>
<proteinExistence type="predicted"/>
<evidence type="ECO:0000313" key="2">
    <source>
        <dbReference type="EMBL" id="OGK42789.1"/>
    </source>
</evidence>
<dbReference type="InterPro" id="IPR013783">
    <property type="entry name" value="Ig-like_fold"/>
</dbReference>
<keyword evidence="1" id="KW-1133">Transmembrane helix</keyword>
<name>A0A1F7IHF0_9BACT</name>
<protein>
    <recommendedName>
        <fullName evidence="4">Bacterial Ig domain-containing protein</fullName>
    </recommendedName>
</protein>
<keyword evidence="1" id="KW-0812">Transmembrane</keyword>
<sequence length="235" mass="26567">MSRLEQNQKKQLNNKIYLSLAILIIVIILLFTVGLKVLLNASSFVARVTEKKSDNQLKKNQNLIEDIDIDSIPIATNSSRIFVGGSVVNFDQVEFYLNGDLVKESSLLSSDSFIEEIGDLVKGQNEVFVIGKLKDSDEEKKSNIFTVFYKSDKPKLDIKEPQDNSKTNNLEIKIMGETDKETYIKVNDLPVVVDSQGIFQTMVRLKEGENKITITAQDVAENKEEKILTVIYEKD</sequence>
<evidence type="ECO:0000313" key="3">
    <source>
        <dbReference type="Proteomes" id="UP000179270"/>
    </source>
</evidence>
<dbReference type="Pfam" id="PF09136">
    <property type="entry name" value="Glucodextran_B"/>
    <property type="match status" value="1"/>
</dbReference>
<comment type="caution">
    <text evidence="2">The sequence shown here is derived from an EMBL/GenBank/DDBJ whole genome shotgun (WGS) entry which is preliminary data.</text>
</comment>
<reference evidence="2 3" key="1">
    <citation type="journal article" date="2016" name="Nat. Commun.">
        <title>Thousands of microbial genomes shed light on interconnected biogeochemical processes in an aquifer system.</title>
        <authorList>
            <person name="Anantharaman K."/>
            <person name="Brown C.T."/>
            <person name="Hug L.A."/>
            <person name="Sharon I."/>
            <person name="Castelle C.J."/>
            <person name="Probst A.J."/>
            <person name="Thomas B.C."/>
            <person name="Singh A."/>
            <person name="Wilkins M.J."/>
            <person name="Karaoz U."/>
            <person name="Brodie E.L."/>
            <person name="Williams K.H."/>
            <person name="Hubbard S.S."/>
            <person name="Banfield J.F."/>
        </authorList>
    </citation>
    <scope>NUCLEOTIDE SEQUENCE [LARGE SCALE GENOMIC DNA]</scope>
</reference>
<gene>
    <name evidence="2" type="ORF">A3A74_01070</name>
</gene>
<dbReference type="Gene3D" id="2.60.40.10">
    <property type="entry name" value="Immunoglobulins"/>
    <property type="match status" value="1"/>
</dbReference>
<dbReference type="EMBL" id="MGAF01000004">
    <property type="protein sequence ID" value="OGK42789.1"/>
    <property type="molecule type" value="Genomic_DNA"/>
</dbReference>
<keyword evidence="1" id="KW-0472">Membrane</keyword>
<evidence type="ECO:0008006" key="4">
    <source>
        <dbReference type="Google" id="ProtNLM"/>
    </source>
</evidence>
<organism evidence="2 3">
    <name type="scientific">Candidatus Roizmanbacteria bacterium RIFCSPLOWO2_01_FULL_35_13</name>
    <dbReference type="NCBI Taxonomy" id="1802055"/>
    <lineage>
        <taxon>Bacteria</taxon>
        <taxon>Candidatus Roizmaniibacteriota</taxon>
    </lineage>
</organism>
<evidence type="ECO:0000256" key="1">
    <source>
        <dbReference type="SAM" id="Phobius"/>
    </source>
</evidence>
<dbReference type="Proteomes" id="UP000179270">
    <property type="component" value="Unassembled WGS sequence"/>
</dbReference>
<feature type="transmembrane region" description="Helical" evidence="1">
    <location>
        <begin position="16"/>
        <end position="39"/>
    </location>
</feature>